<evidence type="ECO:0000256" key="7">
    <source>
        <dbReference type="ARBA" id="ARBA00023224"/>
    </source>
</evidence>
<evidence type="ECO:0000259" key="9">
    <source>
        <dbReference type="PROSITE" id="PS50262"/>
    </source>
</evidence>
<evidence type="ECO:0000256" key="1">
    <source>
        <dbReference type="ARBA" id="ARBA00004141"/>
    </source>
</evidence>
<dbReference type="EMBL" id="OU015567">
    <property type="protein sequence ID" value="CAG5110036.1"/>
    <property type="molecule type" value="Genomic_DNA"/>
</dbReference>
<comment type="subcellular location">
    <subcellularLocation>
        <location evidence="1">Membrane</location>
        <topology evidence="1">Multi-pass membrane protein</topology>
    </subcellularLocation>
</comment>
<gene>
    <name evidence="10" type="ORF">OKIOD_LOCUS13252</name>
</gene>
<dbReference type="Proteomes" id="UP001158576">
    <property type="component" value="Chromosome 2"/>
</dbReference>
<keyword evidence="3 8" id="KW-1133">Transmembrane helix</keyword>
<dbReference type="PROSITE" id="PS50262">
    <property type="entry name" value="G_PROTEIN_RECEP_F1_2"/>
    <property type="match status" value="1"/>
</dbReference>
<evidence type="ECO:0000256" key="3">
    <source>
        <dbReference type="ARBA" id="ARBA00022989"/>
    </source>
</evidence>
<proteinExistence type="predicted"/>
<keyword evidence="11" id="KW-1185">Reference proteome</keyword>
<name>A0ABN7T1R8_OIKDI</name>
<evidence type="ECO:0000256" key="2">
    <source>
        <dbReference type="ARBA" id="ARBA00022692"/>
    </source>
</evidence>
<keyword evidence="4" id="KW-0297">G-protein coupled receptor</keyword>
<sequence>MGILTLIPSICGCCLSCDDERRFRRRYRKTSCWSNVIGSFSILAFLWLSLSVGSHVYYLSIVKWMTSSDPYIFAVYCVLFLMQMISINSLVIILFFQGNVLGCCYCCSYNRIDLNEPTERIFIRGDKRISKQVRLYLKLKMSPNPFKSIGDNAGKIFGFGQHRYRPPDCFFNLTGGDPCQESLTVSSDCEDETISTLLSFIQRNETSMSTGFIVVYFLIFIVGLFGNLVVIFTIIGNFQKLNRSANLFILNLTIADILLIISIPNTVFVEQFNIRTNYLDKAGVSLCGERKNCGESIVEHLKFDECEKFQCEIADSFNIEAPSRMESADVFGDYDDYPIYDAQVYIEVLQEKRGCFFCVKAYNDYLICVASICFFLPLILMTICYILICTKLQETSKRVKFARSKEARKRFDLRKRVILMIIVILARLKTIAELLIFFNAALNPFIYTFMSSQFKQDFMNAAKCMSTRLDHTRESLNSRAKNFQFNKLYKMRFSSTESVNFSNVTSKRNSLQFSPDLAVIPSSESTI</sequence>
<organism evidence="10 11">
    <name type="scientific">Oikopleura dioica</name>
    <name type="common">Tunicate</name>
    <dbReference type="NCBI Taxonomy" id="34765"/>
    <lineage>
        <taxon>Eukaryota</taxon>
        <taxon>Metazoa</taxon>
        <taxon>Chordata</taxon>
        <taxon>Tunicata</taxon>
        <taxon>Appendicularia</taxon>
        <taxon>Copelata</taxon>
        <taxon>Oikopleuridae</taxon>
        <taxon>Oikopleura</taxon>
    </lineage>
</organism>
<evidence type="ECO:0000256" key="4">
    <source>
        <dbReference type="ARBA" id="ARBA00023040"/>
    </source>
</evidence>
<evidence type="ECO:0000256" key="5">
    <source>
        <dbReference type="ARBA" id="ARBA00023136"/>
    </source>
</evidence>
<protein>
    <submittedName>
        <fullName evidence="10">Oidioi.mRNA.OKI2018_I69.chr2.g4487.t1.cds</fullName>
    </submittedName>
</protein>
<evidence type="ECO:0000256" key="6">
    <source>
        <dbReference type="ARBA" id="ARBA00023170"/>
    </source>
</evidence>
<keyword evidence="5 8" id="KW-0472">Membrane</keyword>
<feature type="transmembrane region" description="Helical" evidence="8">
    <location>
        <begin position="417"/>
        <end position="442"/>
    </location>
</feature>
<dbReference type="Gene3D" id="1.20.1070.10">
    <property type="entry name" value="Rhodopsin 7-helix transmembrane proteins"/>
    <property type="match status" value="2"/>
</dbReference>
<feature type="transmembrane region" description="Helical" evidence="8">
    <location>
        <begin position="71"/>
        <end position="96"/>
    </location>
</feature>
<dbReference type="PANTHER" id="PTHR45695:SF9">
    <property type="entry name" value="LEUCOKININ RECEPTOR"/>
    <property type="match status" value="1"/>
</dbReference>
<evidence type="ECO:0000256" key="8">
    <source>
        <dbReference type="SAM" id="Phobius"/>
    </source>
</evidence>
<dbReference type="PANTHER" id="PTHR45695">
    <property type="entry name" value="LEUCOKININ RECEPTOR-RELATED"/>
    <property type="match status" value="1"/>
</dbReference>
<accession>A0ABN7T1R8</accession>
<reference evidence="10 11" key="1">
    <citation type="submission" date="2021-04" db="EMBL/GenBank/DDBJ databases">
        <authorList>
            <person name="Bliznina A."/>
        </authorList>
    </citation>
    <scope>NUCLEOTIDE SEQUENCE [LARGE SCALE GENOMIC DNA]</scope>
</reference>
<dbReference type="InterPro" id="IPR017452">
    <property type="entry name" value="GPCR_Rhodpsn_7TM"/>
</dbReference>
<keyword evidence="6" id="KW-0675">Receptor</keyword>
<evidence type="ECO:0000313" key="11">
    <source>
        <dbReference type="Proteomes" id="UP001158576"/>
    </source>
</evidence>
<feature type="transmembrane region" description="Helical" evidence="8">
    <location>
        <begin position="247"/>
        <end position="269"/>
    </location>
</feature>
<dbReference type="InterPro" id="IPR000276">
    <property type="entry name" value="GPCR_Rhodpsn"/>
</dbReference>
<keyword evidence="2 8" id="KW-0812">Transmembrane</keyword>
<feature type="transmembrane region" description="Helical" evidence="8">
    <location>
        <begin position="40"/>
        <end position="59"/>
    </location>
</feature>
<feature type="domain" description="G-protein coupled receptors family 1 profile" evidence="9">
    <location>
        <begin position="226"/>
        <end position="287"/>
    </location>
</feature>
<feature type="transmembrane region" description="Helical" evidence="8">
    <location>
        <begin position="213"/>
        <end position="235"/>
    </location>
</feature>
<feature type="transmembrane region" description="Helical" evidence="8">
    <location>
        <begin position="365"/>
        <end position="388"/>
    </location>
</feature>
<keyword evidence="7" id="KW-0807">Transducer</keyword>
<evidence type="ECO:0000313" key="10">
    <source>
        <dbReference type="EMBL" id="CAG5110036.1"/>
    </source>
</evidence>
<dbReference type="PRINTS" id="PR00237">
    <property type="entry name" value="GPCRRHODOPSN"/>
</dbReference>
<dbReference type="SUPFAM" id="SSF81321">
    <property type="entry name" value="Family A G protein-coupled receptor-like"/>
    <property type="match status" value="2"/>
</dbReference>